<dbReference type="HOGENOM" id="CLU_970069_0_0_1"/>
<evidence type="ECO:0000313" key="4">
    <source>
        <dbReference type="Proteomes" id="UP000017559"/>
    </source>
</evidence>
<dbReference type="KEGG" id="mrr:Moror_7612"/>
<keyword evidence="2" id="KW-0472">Membrane</keyword>
<keyword evidence="4" id="KW-1185">Reference proteome</keyword>
<keyword evidence="2" id="KW-1133">Transmembrane helix</keyword>
<accession>V2XNB0</accession>
<feature type="transmembrane region" description="Helical" evidence="2">
    <location>
        <begin position="23"/>
        <end position="46"/>
    </location>
</feature>
<comment type="caution">
    <text evidence="3">The sequence shown here is derived from an EMBL/GenBank/DDBJ whole genome shotgun (WGS) entry which is preliminary data.</text>
</comment>
<dbReference type="Proteomes" id="UP000017559">
    <property type="component" value="Unassembled WGS sequence"/>
</dbReference>
<feature type="region of interest" description="Disordered" evidence="1">
    <location>
        <begin position="144"/>
        <end position="167"/>
    </location>
</feature>
<dbReference type="EMBL" id="AWSO01002775">
    <property type="protein sequence ID" value="ESK80999.1"/>
    <property type="molecule type" value="Genomic_DNA"/>
</dbReference>
<feature type="region of interest" description="Disordered" evidence="1">
    <location>
        <begin position="110"/>
        <end position="129"/>
    </location>
</feature>
<proteinExistence type="predicted"/>
<name>V2XNB0_MONRO</name>
<organism evidence="3 4">
    <name type="scientific">Moniliophthora roreri (strain MCA 2997)</name>
    <name type="common">Cocoa frosty pod rot fungus</name>
    <name type="synonym">Crinipellis roreri</name>
    <dbReference type="NCBI Taxonomy" id="1381753"/>
    <lineage>
        <taxon>Eukaryota</taxon>
        <taxon>Fungi</taxon>
        <taxon>Dikarya</taxon>
        <taxon>Basidiomycota</taxon>
        <taxon>Agaricomycotina</taxon>
        <taxon>Agaricomycetes</taxon>
        <taxon>Agaricomycetidae</taxon>
        <taxon>Agaricales</taxon>
        <taxon>Marasmiineae</taxon>
        <taxon>Marasmiaceae</taxon>
        <taxon>Moniliophthora</taxon>
    </lineage>
</organism>
<evidence type="ECO:0000256" key="2">
    <source>
        <dbReference type="SAM" id="Phobius"/>
    </source>
</evidence>
<reference evidence="3 4" key="1">
    <citation type="journal article" date="2014" name="BMC Genomics">
        <title>Genome and secretome analysis of the hemibiotrophic fungal pathogen, Moniliophthora roreri, which causes frosty pod rot disease of cacao: mechanisms of the biotrophic and necrotrophic phases.</title>
        <authorList>
            <person name="Meinhardt L.W."/>
            <person name="Costa G.G.L."/>
            <person name="Thomazella D.P.T."/>
            <person name="Teixeira P.J.P.L."/>
            <person name="Carazzolle M.F."/>
            <person name="Schuster S.C."/>
            <person name="Carlson J.E."/>
            <person name="Guiltinan M.J."/>
            <person name="Mieczkowski P."/>
            <person name="Farmer A."/>
            <person name="Ramaraj T."/>
            <person name="Crozier J."/>
            <person name="Davis R.E."/>
            <person name="Shao J."/>
            <person name="Melnick R.L."/>
            <person name="Pereira G.A.G."/>
            <person name="Bailey B.A."/>
        </authorList>
    </citation>
    <scope>NUCLEOTIDE SEQUENCE [LARGE SCALE GENOMIC DNA]</scope>
    <source>
        <strain evidence="3 4">MCA 2997</strain>
    </source>
</reference>
<evidence type="ECO:0000313" key="3">
    <source>
        <dbReference type="EMBL" id="ESK80999.1"/>
    </source>
</evidence>
<protein>
    <submittedName>
        <fullName evidence="3">Uncharacterized protein</fullName>
    </submittedName>
</protein>
<evidence type="ECO:0000256" key="1">
    <source>
        <dbReference type="SAM" id="MobiDB-lite"/>
    </source>
</evidence>
<keyword evidence="2" id="KW-0812">Transmembrane</keyword>
<gene>
    <name evidence="3" type="ORF">Moror_7612</name>
</gene>
<dbReference type="AlphaFoldDB" id="V2XNB0"/>
<sequence length="287" mass="31300">MSTPKMSASIVIIPGSPSIGTRAYGLLMIIGSTFASVLSLSIMLFFPFIHAEMPPSATIPDEDKIISYNAVRRHSRRHTHHVSKVVRDKVHAHSRLGKFTPRCVRTIDGSHVRPLKRSRSVRSGDSSYPPSPVDFTNAFLLPSRSRSCSKSPRPSPMGVPPLSRVPMLSGSLGQQSVKFDDSYSASSAKKPPRSLIARTKPVDPFAVAAISTLVPKNVINEAMDSARFTFQFKPFILQDPPPQPASFTPGGPFCESPELGFGAMLTREIVLDDVLDGPQRLHAESIE</sequence>